<dbReference type="Proteomes" id="UP000002640">
    <property type="component" value="Unassembled WGS sequence"/>
</dbReference>
<organism evidence="1 2">
    <name type="scientific">Phytophthora sojae (strain P6497)</name>
    <name type="common">Soybean stem and root rot agent</name>
    <name type="synonym">Phytophthora megasperma f. sp. glycines</name>
    <dbReference type="NCBI Taxonomy" id="1094619"/>
    <lineage>
        <taxon>Eukaryota</taxon>
        <taxon>Sar</taxon>
        <taxon>Stramenopiles</taxon>
        <taxon>Oomycota</taxon>
        <taxon>Peronosporomycetes</taxon>
        <taxon>Peronosporales</taxon>
        <taxon>Peronosporaceae</taxon>
        <taxon>Phytophthora</taxon>
    </lineage>
</organism>
<dbReference type="RefSeq" id="XP_009537532.1">
    <property type="nucleotide sequence ID" value="XM_009539237.1"/>
</dbReference>
<dbReference type="KEGG" id="psoj:PHYSODRAFT_530938"/>
<dbReference type="InParanoid" id="G5ABP3"/>
<reference evidence="1 2" key="1">
    <citation type="journal article" date="2006" name="Science">
        <title>Phytophthora genome sequences uncover evolutionary origins and mechanisms of pathogenesis.</title>
        <authorList>
            <person name="Tyler B.M."/>
            <person name="Tripathy S."/>
            <person name="Zhang X."/>
            <person name="Dehal P."/>
            <person name="Jiang R.H."/>
            <person name="Aerts A."/>
            <person name="Arredondo F.D."/>
            <person name="Baxter L."/>
            <person name="Bensasson D."/>
            <person name="Beynon J.L."/>
            <person name="Chapman J."/>
            <person name="Damasceno C.M."/>
            <person name="Dorrance A.E."/>
            <person name="Dou D."/>
            <person name="Dickerman A.W."/>
            <person name="Dubchak I.L."/>
            <person name="Garbelotto M."/>
            <person name="Gijzen M."/>
            <person name="Gordon S.G."/>
            <person name="Govers F."/>
            <person name="Grunwald N.J."/>
            <person name="Huang W."/>
            <person name="Ivors K.L."/>
            <person name="Jones R.W."/>
            <person name="Kamoun S."/>
            <person name="Krampis K."/>
            <person name="Lamour K.H."/>
            <person name="Lee M.K."/>
            <person name="McDonald W.H."/>
            <person name="Medina M."/>
            <person name="Meijer H.J."/>
            <person name="Nordberg E.K."/>
            <person name="Maclean D.J."/>
            <person name="Ospina-Giraldo M.D."/>
            <person name="Morris P.F."/>
            <person name="Phuntumart V."/>
            <person name="Putnam N.H."/>
            <person name="Rash S."/>
            <person name="Rose J.K."/>
            <person name="Sakihama Y."/>
            <person name="Salamov A.A."/>
            <person name="Savidor A."/>
            <person name="Scheuring C.F."/>
            <person name="Smith B.M."/>
            <person name="Sobral B.W."/>
            <person name="Terry A."/>
            <person name="Torto-Alalibo T.A."/>
            <person name="Win J."/>
            <person name="Xu Z."/>
            <person name="Zhang H."/>
            <person name="Grigoriev I.V."/>
            <person name="Rokhsar D.S."/>
            <person name="Boore J.L."/>
        </authorList>
    </citation>
    <scope>NUCLEOTIDE SEQUENCE [LARGE SCALE GENOMIC DNA]</scope>
    <source>
        <strain evidence="1 2">P6497</strain>
    </source>
</reference>
<accession>G5ABP3</accession>
<name>G5ABP3_PHYSP</name>
<evidence type="ECO:0000313" key="1">
    <source>
        <dbReference type="EMBL" id="EGZ06768.1"/>
    </source>
</evidence>
<proteinExistence type="predicted"/>
<evidence type="ECO:0000313" key="2">
    <source>
        <dbReference type="Proteomes" id="UP000002640"/>
    </source>
</evidence>
<dbReference type="GeneID" id="20661542"/>
<keyword evidence="2" id="KW-1185">Reference proteome</keyword>
<feature type="non-terminal residue" evidence="1">
    <location>
        <position position="1"/>
    </location>
</feature>
<dbReference type="AlphaFoldDB" id="G5ABP3"/>
<protein>
    <submittedName>
        <fullName evidence="1">Uncharacterized protein</fullName>
    </submittedName>
</protein>
<gene>
    <name evidence="1" type="ORF">PHYSODRAFT_530938</name>
</gene>
<dbReference type="Gene3D" id="3.10.10.10">
    <property type="entry name" value="HIV Type 1 Reverse Transcriptase, subunit A, domain 1"/>
    <property type="match status" value="1"/>
</dbReference>
<dbReference type="EMBL" id="JH159163">
    <property type="protein sequence ID" value="EGZ06768.1"/>
    <property type="molecule type" value="Genomic_DNA"/>
</dbReference>
<sequence length="80" mass="9074">VGWAYKNPESRWACPALPVHKPGKENEWRQTIDFRRASESFQRLEGTVSYFNLMWRAQAYHCIRSASAAAPRGGKGASSF</sequence>